<dbReference type="AlphaFoldDB" id="Q9Y098"/>
<keyword evidence="2" id="KW-0732">Signal</keyword>
<dbReference type="SUPFAM" id="SSF56436">
    <property type="entry name" value="C-type lectin-like"/>
    <property type="match status" value="1"/>
</dbReference>
<reference evidence="4" key="1">
    <citation type="journal article" date="1998" name="Insect Biochem. Mol. Biol.">
        <title>Cloning of cDNA for regenectin, a humoral C-type lectin of Periplaneta americana, and expression of the regenectin gene during leg regeneration.</title>
        <authorList>
            <person name="Arai T."/>
            <person name="Kawasaki K."/>
            <person name="Kubo T."/>
            <person name="Natori S."/>
        </authorList>
    </citation>
    <scope>NUCLEOTIDE SEQUENCE</scope>
</reference>
<sequence>MQNFKRVVLEVILLCACSTSFVYSQSCPAQKQSSLKFTINSRRNQTGHWISQVKLEHGSNDQNSASPWTVQVEQSTKSCEGQDTVQLEATLISPPPKAGPGYELHKGIGYYKLHKEPKKWTEARQICQQEGGHLVIINSEEEDKVLQSMFAPVAEKLKTVWAFIGFHDRYTEGQYLTIFDEPLNSTGFYRWSSSGQPDNYGGNATHPGEDCGSIHINGGLNDLYCEGKVPFICEQELW</sequence>
<evidence type="ECO:0000259" key="3">
    <source>
        <dbReference type="PROSITE" id="PS50041"/>
    </source>
</evidence>
<evidence type="ECO:0000313" key="4">
    <source>
        <dbReference type="EMBL" id="BAA82265.1"/>
    </source>
</evidence>
<feature type="domain" description="C-type lectin" evidence="3">
    <location>
        <begin position="111"/>
        <end position="234"/>
    </location>
</feature>
<dbReference type="Pfam" id="PF00059">
    <property type="entry name" value="Lectin_C"/>
    <property type="match status" value="1"/>
</dbReference>
<dbReference type="PROSITE" id="PS00615">
    <property type="entry name" value="C_TYPE_LECTIN_1"/>
    <property type="match status" value="1"/>
</dbReference>
<dbReference type="SMART" id="SM00034">
    <property type="entry name" value="CLECT"/>
    <property type="match status" value="1"/>
</dbReference>
<keyword evidence="1" id="KW-1015">Disulfide bond</keyword>
<evidence type="ECO:0000256" key="2">
    <source>
        <dbReference type="SAM" id="SignalP"/>
    </source>
</evidence>
<dbReference type="InterPro" id="IPR001304">
    <property type="entry name" value="C-type_lectin-like"/>
</dbReference>
<dbReference type="SMR" id="Q9Y098"/>
<dbReference type="InterPro" id="IPR016187">
    <property type="entry name" value="CTDL_fold"/>
</dbReference>
<name>Q9Y098_PERAM</name>
<dbReference type="PANTHER" id="PTHR22803">
    <property type="entry name" value="MANNOSE, PHOSPHOLIPASE, LECTIN RECEPTOR RELATED"/>
    <property type="match status" value="1"/>
</dbReference>
<dbReference type="InterPro" id="IPR016186">
    <property type="entry name" value="C-type_lectin-like/link_sf"/>
</dbReference>
<dbReference type="InterPro" id="IPR018378">
    <property type="entry name" value="C-type_lectin_CS"/>
</dbReference>
<accession>Q9Y098</accession>
<dbReference type="Gene3D" id="3.10.100.10">
    <property type="entry name" value="Mannose-Binding Protein A, subunit A"/>
    <property type="match status" value="1"/>
</dbReference>
<dbReference type="CDD" id="cd00037">
    <property type="entry name" value="CLECT"/>
    <property type="match status" value="1"/>
</dbReference>
<feature type="chain" id="PRO_5004336919" evidence="2">
    <location>
        <begin position="25"/>
        <end position="238"/>
    </location>
</feature>
<protein>
    <submittedName>
        <fullName evidence="4">Regenectin</fullName>
    </submittedName>
</protein>
<evidence type="ECO:0000256" key="1">
    <source>
        <dbReference type="ARBA" id="ARBA00023157"/>
    </source>
</evidence>
<proteinExistence type="evidence at transcript level"/>
<organism evidence="4">
    <name type="scientific">Periplaneta americana</name>
    <name type="common">American cockroach</name>
    <name type="synonym">Blatta americana</name>
    <dbReference type="NCBI Taxonomy" id="6978"/>
    <lineage>
        <taxon>Eukaryota</taxon>
        <taxon>Metazoa</taxon>
        <taxon>Ecdysozoa</taxon>
        <taxon>Arthropoda</taxon>
        <taxon>Hexapoda</taxon>
        <taxon>Insecta</taxon>
        <taxon>Pterygota</taxon>
        <taxon>Neoptera</taxon>
        <taxon>Polyneoptera</taxon>
        <taxon>Dictyoptera</taxon>
        <taxon>Blattodea</taxon>
        <taxon>Blattoidea</taxon>
        <taxon>Blattidae</taxon>
        <taxon>Blattinae</taxon>
        <taxon>Periplaneta</taxon>
    </lineage>
</organism>
<dbReference type="EMBL" id="D49510">
    <property type="protein sequence ID" value="BAA82265.1"/>
    <property type="molecule type" value="mRNA"/>
</dbReference>
<dbReference type="PROSITE" id="PS50041">
    <property type="entry name" value="C_TYPE_LECTIN_2"/>
    <property type="match status" value="1"/>
</dbReference>
<dbReference type="InterPro" id="IPR050111">
    <property type="entry name" value="C-type_lectin/snaclec_domain"/>
</dbReference>
<feature type="signal peptide" evidence="2">
    <location>
        <begin position="1"/>
        <end position="24"/>
    </location>
</feature>